<accession>A0ABN8HRE6</accession>
<proteinExistence type="predicted"/>
<feature type="non-terminal residue" evidence="1">
    <location>
        <position position="145"/>
    </location>
</feature>
<gene>
    <name evidence="1" type="ORF">IPOD504_LOCUS774</name>
</gene>
<organism evidence="1 2">
    <name type="scientific">Iphiclides podalirius</name>
    <name type="common">scarce swallowtail</name>
    <dbReference type="NCBI Taxonomy" id="110791"/>
    <lineage>
        <taxon>Eukaryota</taxon>
        <taxon>Metazoa</taxon>
        <taxon>Ecdysozoa</taxon>
        <taxon>Arthropoda</taxon>
        <taxon>Hexapoda</taxon>
        <taxon>Insecta</taxon>
        <taxon>Pterygota</taxon>
        <taxon>Neoptera</taxon>
        <taxon>Endopterygota</taxon>
        <taxon>Lepidoptera</taxon>
        <taxon>Glossata</taxon>
        <taxon>Ditrysia</taxon>
        <taxon>Papilionoidea</taxon>
        <taxon>Papilionidae</taxon>
        <taxon>Papilioninae</taxon>
        <taxon>Iphiclides</taxon>
    </lineage>
</organism>
<evidence type="ECO:0000313" key="1">
    <source>
        <dbReference type="EMBL" id="CAH2035951.1"/>
    </source>
</evidence>
<name>A0ABN8HRE6_9NEOP</name>
<dbReference type="EMBL" id="OW152813">
    <property type="protein sequence ID" value="CAH2035951.1"/>
    <property type="molecule type" value="Genomic_DNA"/>
</dbReference>
<keyword evidence="2" id="KW-1185">Reference proteome</keyword>
<dbReference type="Proteomes" id="UP000837857">
    <property type="component" value="Chromosome 1"/>
</dbReference>
<protein>
    <submittedName>
        <fullName evidence="1">Uncharacterized protein</fullName>
    </submittedName>
</protein>
<sequence>MRERRVIVATFKSEPRRRAAPEIGSLPGATMGGVVSEQFSGTWCQSAHSRWHGRPFGGGRSRRWRRTLALRALRASYAAARRGGAHKLIASGTREIMKPLPGFPRQYRRSEWAPERPRAPLYSRKSVHYLIISDKKCHPPTNPSA</sequence>
<evidence type="ECO:0000313" key="2">
    <source>
        <dbReference type="Proteomes" id="UP000837857"/>
    </source>
</evidence>
<reference evidence="1" key="1">
    <citation type="submission" date="2022-03" db="EMBL/GenBank/DDBJ databases">
        <authorList>
            <person name="Martin H S."/>
        </authorList>
    </citation>
    <scope>NUCLEOTIDE SEQUENCE</scope>
</reference>